<dbReference type="InterPro" id="IPR006059">
    <property type="entry name" value="SBP"/>
</dbReference>
<evidence type="ECO:0000256" key="4">
    <source>
        <dbReference type="ARBA" id="ARBA00023139"/>
    </source>
</evidence>
<dbReference type="PROSITE" id="PS51257">
    <property type="entry name" value="PROKAR_LIPOPROTEIN"/>
    <property type="match status" value="1"/>
</dbReference>
<keyword evidence="3" id="KW-0472">Membrane</keyword>
<keyword evidence="5" id="KW-0449">Lipoprotein</keyword>
<dbReference type="Pfam" id="PF01547">
    <property type="entry name" value="SBP_bac_1"/>
    <property type="match status" value="1"/>
</dbReference>
<dbReference type="Gene3D" id="3.40.190.10">
    <property type="entry name" value="Periplasmic binding protein-like II"/>
    <property type="match status" value="2"/>
</dbReference>
<keyword evidence="7" id="KW-1185">Reference proteome</keyword>
<evidence type="ECO:0000256" key="3">
    <source>
        <dbReference type="ARBA" id="ARBA00023136"/>
    </source>
</evidence>
<gene>
    <name evidence="6" type="ORF">FPZ49_24360</name>
</gene>
<dbReference type="InterPro" id="IPR050490">
    <property type="entry name" value="Bact_solute-bd_prot1"/>
</dbReference>
<sequence>MIKLMGGYGQMNGKQKISLGLSAALLLSVVTACSKNDPPPPAANGANDTGPIKLLYTKGGFEKAPDGNPIKDAIEKGSGVKFDMVSPPSANYADQVPVILASNDKPDVAVMPTSQAVFDYAKQGALLDLKPYLKLMPDVEKSVPKEALDYFTVDGKLWAIPIWTSPYRYNFVMRGDWLKKLNLQVPKTLDELHNVLVAFTEKDPDGNGVKDTYGFSGLGLDSLDGIFGAFGVVAGDAPWVTPTKASVYFTEQNGKLIPQTTRPEAKEALTVLAKWYQEGLIDPEMFTQTSAVRDEKFVKNRYGVSANWWTWESNQEVTMKKSDPNVQLLRIAPPIGPRGESGMRGTPLVARGVVVLGNTKHPEAAAKFMNYFNSDEGGMNTYTGIEGIQWEKKDGKIYTTPQFDKDSKWIQWYSLFENEAPLLKVETYAVQSRRDAFNWKVIKNAADLMNTQAELKYSADLRGLTADYYARFITGKTPLSDFDKYVQEFNKRGGQEWTDEVNKIYQERKAKK</sequence>
<dbReference type="Proteomes" id="UP000317036">
    <property type="component" value="Unassembled WGS sequence"/>
</dbReference>
<evidence type="ECO:0000256" key="5">
    <source>
        <dbReference type="ARBA" id="ARBA00023288"/>
    </source>
</evidence>
<dbReference type="AlphaFoldDB" id="A0A559K5F6"/>
<proteinExistence type="predicted"/>
<dbReference type="PANTHER" id="PTHR43649:SF33">
    <property type="entry name" value="POLYGALACTURONAN_RHAMNOGALACTURONAN-BINDING PROTEIN YTCQ"/>
    <property type="match status" value="1"/>
</dbReference>
<reference evidence="6 7" key="1">
    <citation type="submission" date="2019-07" db="EMBL/GenBank/DDBJ databases">
        <authorList>
            <person name="Kim J."/>
        </authorList>
    </citation>
    <scope>NUCLEOTIDE SEQUENCE [LARGE SCALE GENOMIC DNA]</scope>
    <source>
        <strain evidence="6 7">JC52</strain>
    </source>
</reference>
<accession>A0A559K5F6</accession>
<evidence type="ECO:0000313" key="7">
    <source>
        <dbReference type="Proteomes" id="UP000317036"/>
    </source>
</evidence>
<dbReference type="CDD" id="cd13580">
    <property type="entry name" value="PBP2_AlgQ_like_1"/>
    <property type="match status" value="1"/>
</dbReference>
<keyword evidence="1" id="KW-1003">Cell membrane</keyword>
<dbReference type="SUPFAM" id="SSF53850">
    <property type="entry name" value="Periplasmic binding protein-like II"/>
    <property type="match status" value="1"/>
</dbReference>
<keyword evidence="2" id="KW-0732">Signal</keyword>
<dbReference type="OrthoDB" id="9787283at2"/>
<keyword evidence="4" id="KW-0564">Palmitate</keyword>
<dbReference type="PANTHER" id="PTHR43649">
    <property type="entry name" value="ARABINOSE-BINDING PROTEIN-RELATED"/>
    <property type="match status" value="1"/>
</dbReference>
<evidence type="ECO:0000313" key="6">
    <source>
        <dbReference type="EMBL" id="TVY07375.1"/>
    </source>
</evidence>
<evidence type="ECO:0000256" key="2">
    <source>
        <dbReference type="ARBA" id="ARBA00022729"/>
    </source>
</evidence>
<evidence type="ECO:0000256" key="1">
    <source>
        <dbReference type="ARBA" id="ARBA00022475"/>
    </source>
</evidence>
<protein>
    <submittedName>
        <fullName evidence="6">Extracellular solute-binding protein</fullName>
    </submittedName>
</protein>
<comment type="caution">
    <text evidence="6">The sequence shown here is derived from an EMBL/GenBank/DDBJ whole genome shotgun (WGS) entry which is preliminary data.</text>
</comment>
<organism evidence="6 7">
    <name type="scientific">Paenibacillus cremeus</name>
    <dbReference type="NCBI Taxonomy" id="2163881"/>
    <lineage>
        <taxon>Bacteria</taxon>
        <taxon>Bacillati</taxon>
        <taxon>Bacillota</taxon>
        <taxon>Bacilli</taxon>
        <taxon>Bacillales</taxon>
        <taxon>Paenibacillaceae</taxon>
        <taxon>Paenibacillus</taxon>
    </lineage>
</organism>
<name>A0A559K5F6_9BACL</name>
<dbReference type="EMBL" id="VNJI01000038">
    <property type="protein sequence ID" value="TVY07375.1"/>
    <property type="molecule type" value="Genomic_DNA"/>
</dbReference>